<dbReference type="Gene3D" id="3.20.20.80">
    <property type="entry name" value="Glycosidases"/>
    <property type="match status" value="1"/>
</dbReference>
<dbReference type="AlphaFoldDB" id="A0A2A2GAX0"/>
<keyword evidence="2" id="KW-1185">Reference proteome</keyword>
<protein>
    <recommendedName>
        <fullName evidence="3">Asl1-like glycosyl hydrolase catalytic domain-containing protein</fullName>
    </recommendedName>
</protein>
<organism evidence="1 2">
    <name type="scientific">Paracoccus salipaludis</name>
    <dbReference type="NCBI Taxonomy" id="2032623"/>
    <lineage>
        <taxon>Bacteria</taxon>
        <taxon>Pseudomonadati</taxon>
        <taxon>Pseudomonadota</taxon>
        <taxon>Alphaproteobacteria</taxon>
        <taxon>Rhodobacterales</taxon>
        <taxon>Paracoccaceae</taxon>
        <taxon>Paracoccus</taxon>
    </lineage>
</organism>
<proteinExistence type="predicted"/>
<sequence length="393" mass="42710">MTAITQSHFGGNIVLTRDSATPGEAYQEMLKEMDFSSFRYPGGSVTESQTWENGGLSKVFGSPMDPGSDSYVMTMREALQLSIDHGSSLTIVVPTFQFWDEASKTFNTAGFDQYLDELEKALVEYPEAKIEGFEIGNEYWSTIDAADYGTIASHEIMGLHDLNTSLADQLGSHWEPAGIGIQAGASWRPGGVDESKQIAEAISDEARPLVTAIYQHAYPNALDGVDGKVNRNLKTMEVFKGMEGFGDLKLSLSEFNMSKDGPMGTDQAGHWIETFGQFVESGIDEIYTWGTQYGWQSNKLYDSRPSKHEKAEGTQVIATPMGQIYDLAESHLIGKHVIDDSDAVVGLGVPDQVNIPGLTGTASASSFCTTATTLALPSTFPIWTVAATSRFIT</sequence>
<evidence type="ECO:0000313" key="2">
    <source>
        <dbReference type="Proteomes" id="UP000218023"/>
    </source>
</evidence>
<dbReference type="Proteomes" id="UP000218023">
    <property type="component" value="Unassembled WGS sequence"/>
</dbReference>
<dbReference type="OrthoDB" id="5242885at2"/>
<accession>A0A2A2GAX0</accession>
<evidence type="ECO:0000313" key="1">
    <source>
        <dbReference type="EMBL" id="PAU94330.1"/>
    </source>
</evidence>
<dbReference type="RefSeq" id="WP_095641500.1">
    <property type="nucleotide sequence ID" value="NZ_NSJZ01000048.1"/>
</dbReference>
<gene>
    <name evidence="1" type="ORF">CK240_17190</name>
</gene>
<reference evidence="1 2" key="1">
    <citation type="submission" date="2017-09" db="EMBL/GenBank/DDBJ databases">
        <title>Paracoccus alkalisoli sp. nov., isolated from saline alkaline soil.</title>
        <authorList>
            <person name="Dong X."/>
            <person name="Zhang G."/>
        </authorList>
    </citation>
    <scope>NUCLEOTIDE SEQUENCE [LARGE SCALE GENOMIC DNA]</scope>
    <source>
        <strain evidence="1 2">WN007</strain>
    </source>
</reference>
<dbReference type="SUPFAM" id="SSF51445">
    <property type="entry name" value="(Trans)glycosidases"/>
    <property type="match status" value="1"/>
</dbReference>
<dbReference type="EMBL" id="NSJZ01000048">
    <property type="protein sequence ID" value="PAU94330.1"/>
    <property type="molecule type" value="Genomic_DNA"/>
</dbReference>
<comment type="caution">
    <text evidence="1">The sequence shown here is derived from an EMBL/GenBank/DDBJ whole genome shotgun (WGS) entry which is preliminary data.</text>
</comment>
<name>A0A2A2GAX0_9RHOB</name>
<dbReference type="InterPro" id="IPR017853">
    <property type="entry name" value="GH"/>
</dbReference>
<evidence type="ECO:0008006" key="3">
    <source>
        <dbReference type="Google" id="ProtNLM"/>
    </source>
</evidence>